<accession>A0A434A6B3</accession>
<name>A0A434A6B3_9FLAO</name>
<gene>
    <name evidence="2" type="ORF">D0817_12210</name>
</gene>
<reference evidence="3" key="1">
    <citation type="journal article" date="2019" name="Syst. Appl. Microbiol.">
        <title>Flavobacterium circumlabens sp. nov. and Flavobacterium cupreum sp. nov., two psychrotrophic species isolated from Antarctic environmental samples.</title>
        <authorList>
            <person name="Kralova S."/>
            <person name="Busse H.-J."/>
            <person name="Svec P."/>
            <person name="Maslanova I."/>
            <person name="Stankova E."/>
            <person name="Bartak M."/>
            <person name="Sedlacek I."/>
        </authorList>
    </citation>
    <scope>NUCLEOTIDE SEQUENCE [LARGE SCALE GENOMIC DNA]</scope>
    <source>
        <strain evidence="3">CCM 8825</strain>
    </source>
</reference>
<dbReference type="Proteomes" id="UP000288102">
    <property type="component" value="Unassembled WGS sequence"/>
</dbReference>
<evidence type="ECO:0000313" key="3">
    <source>
        <dbReference type="Proteomes" id="UP000288102"/>
    </source>
</evidence>
<dbReference type="Gene3D" id="3.90.1150.200">
    <property type="match status" value="1"/>
</dbReference>
<proteinExistence type="predicted"/>
<dbReference type="InterPro" id="IPR014922">
    <property type="entry name" value="YdhG-like"/>
</dbReference>
<comment type="caution">
    <text evidence="2">The sequence shown here is derived from an EMBL/GenBank/DDBJ whole genome shotgun (WGS) entry which is preliminary data.</text>
</comment>
<dbReference type="RefSeq" id="WP_127338627.1">
    <property type="nucleotide sequence ID" value="NZ_QWDM01000007.1"/>
</dbReference>
<dbReference type="AlphaFoldDB" id="A0A434A6B3"/>
<feature type="domain" description="YdhG-like" evidence="1">
    <location>
        <begin position="26"/>
        <end position="127"/>
    </location>
</feature>
<sequence length="140" mass="15767">MAQNKTTETENSVTHFINAVEDGTKRNDSLELIKLMQQQTGYTPKMWGAAIIGFGTYHYKYASGHEGDAPLVAFSPRKAAISFYCYLEPENREELLSQLGKHKSGKGCIYIHKIADINIEVLKKMISLSVENLNKLYPPQ</sequence>
<keyword evidence="3" id="KW-1185">Reference proteome</keyword>
<dbReference type="SUPFAM" id="SSF159888">
    <property type="entry name" value="YdhG-like"/>
    <property type="match status" value="1"/>
</dbReference>
<dbReference type="EMBL" id="QWDM01000007">
    <property type="protein sequence ID" value="RUT69951.1"/>
    <property type="molecule type" value="Genomic_DNA"/>
</dbReference>
<protein>
    <submittedName>
        <fullName evidence="2">DUF1801 domain-containing protein</fullName>
    </submittedName>
</protein>
<organism evidence="2 3">
    <name type="scientific">Flavobacterium cupreum</name>
    <dbReference type="NCBI Taxonomy" id="2133766"/>
    <lineage>
        <taxon>Bacteria</taxon>
        <taxon>Pseudomonadati</taxon>
        <taxon>Bacteroidota</taxon>
        <taxon>Flavobacteriia</taxon>
        <taxon>Flavobacteriales</taxon>
        <taxon>Flavobacteriaceae</taxon>
        <taxon>Flavobacterium</taxon>
    </lineage>
</organism>
<evidence type="ECO:0000313" key="2">
    <source>
        <dbReference type="EMBL" id="RUT69951.1"/>
    </source>
</evidence>
<dbReference type="OrthoDB" id="5951444at2"/>
<evidence type="ECO:0000259" key="1">
    <source>
        <dbReference type="Pfam" id="PF08818"/>
    </source>
</evidence>
<dbReference type="Pfam" id="PF08818">
    <property type="entry name" value="DUF1801"/>
    <property type="match status" value="1"/>
</dbReference>